<dbReference type="RefSeq" id="WP_199033843.1">
    <property type="nucleotide sequence ID" value="NZ_JAELXS010000001.1"/>
</dbReference>
<dbReference type="PIRSF" id="PIRSF000530">
    <property type="entry name" value="Galactokinase"/>
    <property type="match status" value="1"/>
</dbReference>
<dbReference type="PRINTS" id="PR00473">
    <property type="entry name" value="GALCTOKINASE"/>
</dbReference>
<evidence type="ECO:0000259" key="10">
    <source>
        <dbReference type="Pfam" id="PF10509"/>
    </source>
</evidence>
<evidence type="ECO:0000256" key="3">
    <source>
        <dbReference type="ARBA" id="ARBA00022741"/>
    </source>
</evidence>
<feature type="domain" description="GHMP kinase C-terminal" evidence="9">
    <location>
        <begin position="280"/>
        <end position="363"/>
    </location>
</feature>
<dbReference type="Proteomes" id="UP000640426">
    <property type="component" value="Unassembled WGS sequence"/>
</dbReference>
<keyword evidence="6" id="KW-0119">Carbohydrate metabolism</keyword>
<dbReference type="Gene3D" id="3.30.230.10">
    <property type="match status" value="1"/>
</dbReference>
<dbReference type="GO" id="GO:0004335">
    <property type="term" value="F:galactokinase activity"/>
    <property type="evidence" value="ECO:0007669"/>
    <property type="project" value="UniProtKB-EC"/>
</dbReference>
<evidence type="ECO:0000256" key="2">
    <source>
        <dbReference type="ARBA" id="ARBA00022679"/>
    </source>
</evidence>
<dbReference type="InterPro" id="IPR006204">
    <property type="entry name" value="GHMP_kinase_N_dom"/>
</dbReference>
<dbReference type="PROSITE" id="PS00627">
    <property type="entry name" value="GHMP_KINASES_ATP"/>
    <property type="match status" value="1"/>
</dbReference>
<name>A0ABS0XJG7_9SPHN</name>
<dbReference type="InterPro" id="IPR020568">
    <property type="entry name" value="Ribosomal_Su5_D2-typ_SF"/>
</dbReference>
<feature type="domain" description="Galactokinase N-terminal" evidence="10">
    <location>
        <begin position="12"/>
        <end position="58"/>
    </location>
</feature>
<protein>
    <recommendedName>
        <fullName evidence="7">Galactokinase</fullName>
        <ecNumber evidence="7">2.7.1.6</ecNumber>
    </recommendedName>
</protein>
<reference evidence="12" key="1">
    <citation type="submission" date="2020-12" db="EMBL/GenBank/DDBJ databases">
        <title>Hymenobacter sp.</title>
        <authorList>
            <person name="Kim M.K."/>
        </authorList>
    </citation>
    <scope>NUCLEOTIDE SEQUENCE [LARGE SCALE GENOMIC DNA]</scope>
    <source>
        <strain evidence="12">BT553</strain>
    </source>
</reference>
<dbReference type="InterPro" id="IPR014721">
    <property type="entry name" value="Ribsml_uS5_D2-typ_fold_subgr"/>
</dbReference>
<dbReference type="PROSITE" id="PS00106">
    <property type="entry name" value="GALACTOKINASE"/>
    <property type="match status" value="1"/>
</dbReference>
<dbReference type="PANTHER" id="PTHR10457">
    <property type="entry name" value="MEVALONATE KINASE/GALACTOKINASE"/>
    <property type="match status" value="1"/>
</dbReference>
<keyword evidence="12" id="KW-1185">Reference proteome</keyword>
<dbReference type="InterPro" id="IPR006203">
    <property type="entry name" value="GHMP_knse_ATP-bd_CS"/>
</dbReference>
<comment type="caution">
    <text evidence="11">The sequence shown here is derived from an EMBL/GenBank/DDBJ whole genome shotgun (WGS) entry which is preliminary data.</text>
</comment>
<keyword evidence="6" id="KW-0299">Galactose metabolism</keyword>
<dbReference type="SUPFAM" id="SSF55060">
    <property type="entry name" value="GHMP Kinase, C-terminal domain"/>
    <property type="match status" value="1"/>
</dbReference>
<evidence type="ECO:0000259" key="9">
    <source>
        <dbReference type="Pfam" id="PF08544"/>
    </source>
</evidence>
<dbReference type="PANTHER" id="PTHR10457:SF7">
    <property type="entry name" value="GALACTOKINASE-RELATED"/>
    <property type="match status" value="1"/>
</dbReference>
<keyword evidence="5" id="KW-0067">ATP-binding</keyword>
<evidence type="ECO:0000313" key="11">
    <source>
        <dbReference type="EMBL" id="MBJ6120186.1"/>
    </source>
</evidence>
<dbReference type="InterPro" id="IPR036554">
    <property type="entry name" value="GHMP_kinase_C_sf"/>
</dbReference>
<dbReference type="Gene3D" id="3.30.70.890">
    <property type="entry name" value="GHMP kinase, C-terminal domain"/>
    <property type="match status" value="1"/>
</dbReference>
<evidence type="ECO:0000313" key="12">
    <source>
        <dbReference type="Proteomes" id="UP000640426"/>
    </source>
</evidence>
<evidence type="ECO:0000259" key="8">
    <source>
        <dbReference type="Pfam" id="PF00288"/>
    </source>
</evidence>
<gene>
    <name evidence="11" type="primary">galK</name>
    <name evidence="11" type="ORF">JAO74_00125</name>
</gene>
<keyword evidence="3" id="KW-0547">Nucleotide-binding</keyword>
<dbReference type="InterPro" id="IPR013750">
    <property type="entry name" value="GHMP_kinase_C_dom"/>
</dbReference>
<dbReference type="InterPro" id="IPR019539">
    <property type="entry name" value="GalKase_N"/>
</dbReference>
<dbReference type="InterPro" id="IPR006206">
    <property type="entry name" value="Mevalonate/galactokinase"/>
</dbReference>
<dbReference type="Pfam" id="PF10509">
    <property type="entry name" value="GalKase_gal_bdg"/>
    <property type="match status" value="1"/>
</dbReference>
<evidence type="ECO:0000256" key="7">
    <source>
        <dbReference type="NCBIfam" id="TIGR00131"/>
    </source>
</evidence>
<proteinExistence type="inferred from homology"/>
<evidence type="ECO:0000256" key="5">
    <source>
        <dbReference type="ARBA" id="ARBA00022840"/>
    </source>
</evidence>
<sequence length="387" mass="40372">MTDLNTRLLDGFAATFEGKPDGVVRAPGRVNIIGEHTDYNDGFVLPCAIPVETRIAWRARPDSTVRVVACEFGNEIDAFDLSRPIEHAAEGGWRDYVRAMIATLIKEGRTLKGADLAIVGDIPRGAGLSSSASLEVAVGHAMLAVLGETPDATKIAVQAQTAENDFVGMKCGVMDQLASAASVADAALLIDCRSLETRAIPIPAGTAIVIIHSGVVRGLVEGHYNRRRAECEEAATLLGVAKLRDATVAMLDNPALTGDTLARARHVVTENDRVLLAGEALAGDDLRAMGRLMAESHASMRDDFQVTVPKVDELAATAHDLIATLCDGRGGARMTGGGFGGAVVALMPIEGVEAVTAGIRERYRTPAGDAPDIMVAHAVAGAGPVAG</sequence>
<dbReference type="PRINTS" id="PR00959">
    <property type="entry name" value="MEVGALKINASE"/>
</dbReference>
<dbReference type="NCBIfam" id="TIGR00131">
    <property type="entry name" value="gal_kin"/>
    <property type="match status" value="1"/>
</dbReference>
<dbReference type="SUPFAM" id="SSF54211">
    <property type="entry name" value="Ribosomal protein S5 domain 2-like"/>
    <property type="match status" value="1"/>
</dbReference>
<dbReference type="Pfam" id="PF00288">
    <property type="entry name" value="GHMP_kinases_N"/>
    <property type="match status" value="1"/>
</dbReference>
<dbReference type="InterPro" id="IPR019741">
    <property type="entry name" value="Galactokinase_CS"/>
</dbReference>
<keyword evidence="2 11" id="KW-0808">Transferase</keyword>
<evidence type="ECO:0000256" key="6">
    <source>
        <dbReference type="ARBA" id="ARBA00023144"/>
    </source>
</evidence>
<dbReference type="EMBL" id="JAELXS010000001">
    <property type="protein sequence ID" value="MBJ6120186.1"/>
    <property type="molecule type" value="Genomic_DNA"/>
</dbReference>
<dbReference type="InterPro" id="IPR000705">
    <property type="entry name" value="Galactokinase"/>
</dbReference>
<evidence type="ECO:0000256" key="4">
    <source>
        <dbReference type="ARBA" id="ARBA00022777"/>
    </source>
</evidence>
<dbReference type="EC" id="2.7.1.6" evidence="7"/>
<dbReference type="Pfam" id="PF08544">
    <property type="entry name" value="GHMP_kinases_C"/>
    <property type="match status" value="1"/>
</dbReference>
<comment type="similarity">
    <text evidence="1">Belongs to the GHMP kinase family. GalK subfamily.</text>
</comment>
<accession>A0ABS0XJG7</accession>
<keyword evidence="4" id="KW-0418">Kinase</keyword>
<feature type="domain" description="GHMP kinase N-terminal" evidence="8">
    <location>
        <begin position="96"/>
        <end position="180"/>
    </location>
</feature>
<evidence type="ECO:0000256" key="1">
    <source>
        <dbReference type="ARBA" id="ARBA00006566"/>
    </source>
</evidence>
<organism evidence="11 12">
    <name type="scientific">Sphingomonas mollis</name>
    <dbReference type="NCBI Taxonomy" id="2795726"/>
    <lineage>
        <taxon>Bacteria</taxon>
        <taxon>Pseudomonadati</taxon>
        <taxon>Pseudomonadota</taxon>
        <taxon>Alphaproteobacteria</taxon>
        <taxon>Sphingomonadales</taxon>
        <taxon>Sphingomonadaceae</taxon>
        <taxon>Sphingomonas</taxon>
    </lineage>
</organism>